<dbReference type="PANTHER" id="PTHR37804:SF1">
    <property type="entry name" value="CDAA REGULATORY PROTEIN CDAR"/>
    <property type="match status" value="1"/>
</dbReference>
<dbReference type="Gene3D" id="2.170.120.40">
    <property type="entry name" value="YbbR-like domain"/>
    <property type="match status" value="1"/>
</dbReference>
<organism evidence="1">
    <name type="scientific">Desulfobacca acetoxidans</name>
    <dbReference type="NCBI Taxonomy" id="60893"/>
    <lineage>
        <taxon>Bacteria</taxon>
        <taxon>Pseudomonadati</taxon>
        <taxon>Thermodesulfobacteriota</taxon>
        <taxon>Desulfobaccia</taxon>
        <taxon>Desulfobaccales</taxon>
        <taxon>Desulfobaccaceae</taxon>
        <taxon>Desulfobacca</taxon>
    </lineage>
</organism>
<evidence type="ECO:0008006" key="2">
    <source>
        <dbReference type="Google" id="ProtNLM"/>
    </source>
</evidence>
<dbReference type="AlphaFoldDB" id="A0A7C3WRK5"/>
<comment type="caution">
    <text evidence="1">The sequence shown here is derived from an EMBL/GenBank/DDBJ whole genome shotgun (WGS) entry which is preliminary data.</text>
</comment>
<name>A0A7C3WRK5_9BACT</name>
<gene>
    <name evidence="1" type="ORF">ENV62_08080</name>
</gene>
<evidence type="ECO:0000313" key="1">
    <source>
        <dbReference type="EMBL" id="HGB15174.1"/>
    </source>
</evidence>
<protein>
    <recommendedName>
        <fullName evidence="2">YbbR family protein</fullName>
    </recommendedName>
</protein>
<dbReference type="Gene3D" id="2.170.120.30">
    <property type="match status" value="2"/>
</dbReference>
<dbReference type="Pfam" id="PF07949">
    <property type="entry name" value="YbbR"/>
    <property type="match status" value="2"/>
</dbReference>
<dbReference type="InterPro" id="IPR053154">
    <property type="entry name" value="c-di-AMP_regulator"/>
</dbReference>
<sequence>MTGWLASLGRNKGLKLLSFFLAVMLWFAVGGEERTETTLNLQLELVNLNPALMIVSEVPPHIQVQVTGPRSIIRSLSQSRLVHTVDLAGLKAGSHTILLGPSAFSFPRGITVSRVQPNPLNLTLAKTATRTLAVQPLLTGNPPEGYEVKSVKVRPDHVTVKGVESELENLKAISTLPINLSNLSGPVTLATDLDFKNLHITLKDQAPILVDLVIIEKIVQRTLPGVPVYASPQAARLNPAAVTVTLSGPFRRLRDLKPTELLATVDTQNLKPGRYNLRVSVHTPEGLQLQKISPPTVTARVAKPS</sequence>
<dbReference type="PANTHER" id="PTHR37804">
    <property type="entry name" value="CDAA REGULATORY PROTEIN CDAR"/>
    <property type="match status" value="1"/>
</dbReference>
<reference evidence="1" key="1">
    <citation type="journal article" date="2020" name="mSystems">
        <title>Genome- and Community-Level Interaction Insights into Carbon Utilization and Element Cycling Functions of Hydrothermarchaeota in Hydrothermal Sediment.</title>
        <authorList>
            <person name="Zhou Z."/>
            <person name="Liu Y."/>
            <person name="Xu W."/>
            <person name="Pan J."/>
            <person name="Luo Z.H."/>
            <person name="Li M."/>
        </authorList>
    </citation>
    <scope>NUCLEOTIDE SEQUENCE [LARGE SCALE GENOMIC DNA]</scope>
    <source>
        <strain evidence="1">SpSt-776</strain>
    </source>
</reference>
<dbReference type="InterPro" id="IPR012505">
    <property type="entry name" value="YbbR"/>
</dbReference>
<dbReference type="EMBL" id="DTHB01000050">
    <property type="protein sequence ID" value="HGB15174.1"/>
    <property type="molecule type" value="Genomic_DNA"/>
</dbReference>
<accession>A0A7C3WRK5</accession>
<proteinExistence type="predicted"/>